<feature type="domain" description="DUF7847" evidence="2">
    <location>
        <begin position="73"/>
        <end position="222"/>
    </location>
</feature>
<feature type="transmembrane region" description="Helical" evidence="1">
    <location>
        <begin position="125"/>
        <end position="147"/>
    </location>
</feature>
<feature type="transmembrane region" description="Helical" evidence="1">
    <location>
        <begin position="99"/>
        <end position="119"/>
    </location>
</feature>
<keyword evidence="1" id="KW-0472">Membrane</keyword>
<feature type="transmembrane region" description="Helical" evidence="1">
    <location>
        <begin position="21"/>
        <end position="42"/>
    </location>
</feature>
<evidence type="ECO:0000256" key="1">
    <source>
        <dbReference type="SAM" id="Phobius"/>
    </source>
</evidence>
<reference evidence="3 4" key="1">
    <citation type="submission" date="2020-08" db="EMBL/GenBank/DDBJ databases">
        <title>Genomic Encyclopedia of Type Strains, Phase IV (KMG-IV): sequencing the most valuable type-strain genomes for metagenomic binning, comparative biology and taxonomic classification.</title>
        <authorList>
            <person name="Goeker M."/>
        </authorList>
    </citation>
    <scope>NUCLEOTIDE SEQUENCE [LARGE SCALE GENOMIC DNA]</scope>
    <source>
        <strain evidence="3 4">DSM 29007</strain>
    </source>
</reference>
<gene>
    <name evidence="3" type="ORF">HNQ61_002818</name>
</gene>
<dbReference type="RefSeq" id="WP_170033874.1">
    <property type="nucleotide sequence ID" value="NZ_JABDTL010000001.1"/>
</dbReference>
<accession>A0A841GZP5</accession>
<keyword evidence="4" id="KW-1185">Reference proteome</keyword>
<organism evidence="3 4">
    <name type="scientific">Longimicrobium terrae</name>
    <dbReference type="NCBI Taxonomy" id="1639882"/>
    <lineage>
        <taxon>Bacteria</taxon>
        <taxon>Pseudomonadati</taxon>
        <taxon>Gemmatimonadota</taxon>
        <taxon>Longimicrobiia</taxon>
        <taxon>Longimicrobiales</taxon>
        <taxon>Longimicrobiaceae</taxon>
        <taxon>Longimicrobium</taxon>
    </lineage>
</organism>
<dbReference type="EMBL" id="JACHIA010000007">
    <property type="protein sequence ID" value="MBB6071194.1"/>
    <property type="molecule type" value="Genomic_DNA"/>
</dbReference>
<dbReference type="AlphaFoldDB" id="A0A841GZP5"/>
<evidence type="ECO:0000313" key="3">
    <source>
        <dbReference type="EMBL" id="MBB6071194.1"/>
    </source>
</evidence>
<sequence>MTPASPALRPLSVGEILDRAFALYRGNFASMLATALAIYAPLAALQSAVWSAGWGTLFMTALPFAWCGCTALLLGALTTQAGRAYMGMPSGTGDAVGSALRRIVSLVVVFVLTLVGMFLGLFGLIIGAALVWVLLFAAIPAVALEGLGPFAALRRSTELAEGDWMRIFLVLLVAFIIAALPGLALTAIVGQIGEGMNLTAQAVSQALSTLLSAITYPYSVAATVVMYYDRRVRAEGLDVQLLEAAIGA</sequence>
<keyword evidence="1" id="KW-0812">Transmembrane</keyword>
<feature type="transmembrane region" description="Helical" evidence="1">
    <location>
        <begin position="209"/>
        <end position="228"/>
    </location>
</feature>
<dbReference type="Proteomes" id="UP000582837">
    <property type="component" value="Unassembled WGS sequence"/>
</dbReference>
<protein>
    <recommendedName>
        <fullName evidence="2">DUF7847 domain-containing protein</fullName>
    </recommendedName>
</protein>
<feature type="transmembrane region" description="Helical" evidence="1">
    <location>
        <begin position="54"/>
        <end position="78"/>
    </location>
</feature>
<comment type="caution">
    <text evidence="3">The sequence shown here is derived from an EMBL/GenBank/DDBJ whole genome shotgun (WGS) entry which is preliminary data.</text>
</comment>
<feature type="transmembrane region" description="Helical" evidence="1">
    <location>
        <begin position="167"/>
        <end position="189"/>
    </location>
</feature>
<evidence type="ECO:0000313" key="4">
    <source>
        <dbReference type="Proteomes" id="UP000582837"/>
    </source>
</evidence>
<proteinExistence type="predicted"/>
<keyword evidence="1" id="KW-1133">Transmembrane helix</keyword>
<name>A0A841GZP5_9BACT</name>
<dbReference type="Pfam" id="PF25231">
    <property type="entry name" value="DUF7847"/>
    <property type="match status" value="1"/>
</dbReference>
<evidence type="ECO:0000259" key="2">
    <source>
        <dbReference type="Pfam" id="PF25231"/>
    </source>
</evidence>
<dbReference type="InterPro" id="IPR057169">
    <property type="entry name" value="DUF7847"/>
</dbReference>